<dbReference type="Proteomes" id="UP000001963">
    <property type="component" value="Chromosome"/>
</dbReference>
<sequence length="65" mass="6960">MSLGDVAIPCRNCPGYPMAVARGRHPGTGQWAGTGQLAGAGQWDGLLRLVKFFLLCEPFAWVSVQ</sequence>
<dbReference type="AlphaFoldDB" id="Q0BQN0"/>
<protein>
    <submittedName>
        <fullName evidence="1">OpgC</fullName>
    </submittedName>
</protein>
<dbReference type="EMBL" id="CP000394">
    <property type="protein sequence ID" value="ABI62872.1"/>
    <property type="molecule type" value="Genomic_DNA"/>
</dbReference>
<name>Q0BQN0_GRABC</name>
<dbReference type="STRING" id="391165.GbCGDNIH1_1974"/>
<reference evidence="1 2" key="1">
    <citation type="journal article" date="2007" name="J. Bacteriol.">
        <title>Genome sequence analysis of the emerging human pathogenic acetic acid bacterium Granulibacter bethesdensis.</title>
        <authorList>
            <person name="Greenberg D.E."/>
            <person name="Porcella S.F."/>
            <person name="Zelazny A.M."/>
            <person name="Virtaneva K."/>
            <person name="Sturdevant D.E."/>
            <person name="Kupko J.J.III."/>
            <person name="Barbian K.D."/>
            <person name="Babar A."/>
            <person name="Dorward D.W."/>
            <person name="Holland S.M."/>
        </authorList>
    </citation>
    <scope>NUCLEOTIDE SEQUENCE [LARGE SCALE GENOMIC DNA]</scope>
    <source>
        <strain evidence="2">ATCC BAA-1260 / CGDNIH1</strain>
    </source>
</reference>
<evidence type="ECO:0000313" key="1">
    <source>
        <dbReference type="EMBL" id="ABI62872.1"/>
    </source>
</evidence>
<keyword evidence="2" id="KW-1185">Reference proteome</keyword>
<proteinExistence type="predicted"/>
<accession>Q0BQN0</accession>
<dbReference type="HOGENOM" id="CLU_2954044_0_0_5"/>
<gene>
    <name evidence="1" type="ordered locus">GbCGDNIH1_1974</name>
</gene>
<organism evidence="1 2">
    <name type="scientific">Granulibacter bethesdensis (strain ATCC BAA-1260 / CGDNIH1)</name>
    <dbReference type="NCBI Taxonomy" id="391165"/>
    <lineage>
        <taxon>Bacteria</taxon>
        <taxon>Pseudomonadati</taxon>
        <taxon>Pseudomonadota</taxon>
        <taxon>Alphaproteobacteria</taxon>
        <taxon>Acetobacterales</taxon>
        <taxon>Acetobacteraceae</taxon>
        <taxon>Granulibacter</taxon>
    </lineage>
</organism>
<dbReference type="KEGG" id="gbe:GbCGDNIH1_1974"/>
<evidence type="ECO:0000313" key="2">
    <source>
        <dbReference type="Proteomes" id="UP000001963"/>
    </source>
</evidence>